<name>A0AA42B8B5_9GAMM</name>
<reference evidence="1 2" key="1">
    <citation type="journal article" date="2013" name="Antonie Van Leeuwenhoek">
        <title>Echinimonas agarilytica gen. nov., sp. nov., a new gammaproteobacterium isolated from the sea urchin Strongylocentrotus intermedius.</title>
        <authorList>
            <person name="Nedashkovskaya O.I."/>
            <person name="Stenkova A.M."/>
            <person name="Zhukova N.V."/>
            <person name="Van Trappen S."/>
            <person name="Lee J.S."/>
            <person name="Kim S.B."/>
        </authorList>
    </citation>
    <scope>NUCLEOTIDE SEQUENCE [LARGE SCALE GENOMIC DNA]</scope>
    <source>
        <strain evidence="1 2">KMM 6351</strain>
    </source>
</reference>
<dbReference type="Pfam" id="PF03692">
    <property type="entry name" value="CxxCxxCC"/>
    <property type="match status" value="1"/>
</dbReference>
<dbReference type="AlphaFoldDB" id="A0AA42B8B5"/>
<accession>A0AA42B8B5</accession>
<dbReference type="EMBL" id="JAMQGP010000008">
    <property type="protein sequence ID" value="MCM2681040.1"/>
    <property type="molecule type" value="Genomic_DNA"/>
</dbReference>
<evidence type="ECO:0000313" key="2">
    <source>
        <dbReference type="Proteomes" id="UP001165393"/>
    </source>
</evidence>
<dbReference type="RefSeq" id="WP_251262514.1">
    <property type="nucleotide sequence ID" value="NZ_JAMQGP010000008.1"/>
</dbReference>
<proteinExistence type="predicted"/>
<protein>
    <submittedName>
        <fullName evidence="1">YkgJ family cysteine cluster protein</fullName>
    </submittedName>
</protein>
<evidence type="ECO:0000313" key="1">
    <source>
        <dbReference type="EMBL" id="MCM2681040.1"/>
    </source>
</evidence>
<dbReference type="Proteomes" id="UP001165393">
    <property type="component" value="Unassembled WGS sequence"/>
</dbReference>
<dbReference type="InterPro" id="IPR005358">
    <property type="entry name" value="Puta_zinc/iron-chelating_dom"/>
</dbReference>
<dbReference type="PANTHER" id="PTHR36931">
    <property type="entry name" value="UPF0153 PROTEIN YEIW"/>
    <property type="match status" value="1"/>
</dbReference>
<keyword evidence="2" id="KW-1185">Reference proteome</keyword>
<sequence>MKTKEQPFQCRAGCGACCIVPSISSAIPGMPEGKPAGTRCIQLNEQNMCKLFGLPERPAVCLRFYADIDTCGTQHEHAFAILDRLESDTQ</sequence>
<dbReference type="InterPro" id="IPR052572">
    <property type="entry name" value="UPF0153_domain"/>
</dbReference>
<organism evidence="1 2">
    <name type="scientific">Echinimonas agarilytica</name>
    <dbReference type="NCBI Taxonomy" id="1215918"/>
    <lineage>
        <taxon>Bacteria</taxon>
        <taxon>Pseudomonadati</taxon>
        <taxon>Pseudomonadota</taxon>
        <taxon>Gammaproteobacteria</taxon>
        <taxon>Alteromonadales</taxon>
        <taxon>Echinimonadaceae</taxon>
        <taxon>Echinimonas</taxon>
    </lineage>
</organism>
<dbReference type="PANTHER" id="PTHR36931:SF1">
    <property type="entry name" value="UPF0153 PROTEIN YEIW"/>
    <property type="match status" value="1"/>
</dbReference>
<gene>
    <name evidence="1" type="ORF">NAF29_15400</name>
</gene>
<comment type="caution">
    <text evidence="1">The sequence shown here is derived from an EMBL/GenBank/DDBJ whole genome shotgun (WGS) entry which is preliminary data.</text>
</comment>